<sequence length="79" mass="8968">MKEKFNSIYPIVNSILIIGTLIFKSIDYILWILVMILNIVTLSMSLRDDTKAKAGTKIFVGATIVFTIGCIIYKFYEIS</sequence>
<dbReference type="eggNOG" id="ENOG50328IG">
    <property type="taxonomic scope" value="Bacteria"/>
</dbReference>
<evidence type="ECO:0000256" key="1">
    <source>
        <dbReference type="SAM" id="Phobius"/>
    </source>
</evidence>
<dbReference type="HOGENOM" id="CLU_2599902_0_0_9"/>
<dbReference type="RefSeq" id="WP_015392400.1">
    <property type="nucleotide sequence ID" value="NC_020291.1"/>
</dbReference>
<keyword evidence="1" id="KW-1133">Transmembrane helix</keyword>
<accession>M1MMW7</accession>
<dbReference type="PATRIC" id="fig|931276.5.peg.2320"/>
<proteinExistence type="predicted"/>
<keyword evidence="1" id="KW-0472">Membrane</keyword>
<gene>
    <name evidence="2" type="ORF">Cspa_c23160</name>
</gene>
<dbReference type="KEGG" id="csr:Cspa_c23160"/>
<dbReference type="STRING" id="36745.CLSAP_21290"/>
<feature type="transmembrane region" description="Helical" evidence="1">
    <location>
        <begin position="58"/>
        <end position="76"/>
    </location>
</feature>
<reference evidence="2 3" key="1">
    <citation type="submission" date="2013-02" db="EMBL/GenBank/DDBJ databases">
        <title>Genome sequence of Clostridium saccharoperbutylacetonicum N1-4(HMT).</title>
        <authorList>
            <person name="Poehlein A."/>
            <person name="Daniel R."/>
        </authorList>
    </citation>
    <scope>NUCLEOTIDE SEQUENCE [LARGE SCALE GENOMIC DNA]</scope>
    <source>
        <strain evidence="3">N1-4(HMT)</strain>
    </source>
</reference>
<evidence type="ECO:0000313" key="2">
    <source>
        <dbReference type="EMBL" id="AGF56081.1"/>
    </source>
</evidence>
<dbReference type="EMBL" id="CP004121">
    <property type="protein sequence ID" value="AGF56081.1"/>
    <property type="molecule type" value="Genomic_DNA"/>
</dbReference>
<organism evidence="2 3">
    <name type="scientific">Clostridium saccharoperbutylacetonicum N1-4(HMT)</name>
    <dbReference type="NCBI Taxonomy" id="931276"/>
    <lineage>
        <taxon>Bacteria</taxon>
        <taxon>Bacillati</taxon>
        <taxon>Bacillota</taxon>
        <taxon>Clostridia</taxon>
        <taxon>Eubacteriales</taxon>
        <taxon>Clostridiaceae</taxon>
        <taxon>Clostridium</taxon>
    </lineage>
</organism>
<dbReference type="AlphaFoldDB" id="M1MMW7"/>
<dbReference type="Proteomes" id="UP000011728">
    <property type="component" value="Chromosome"/>
</dbReference>
<name>M1MMW7_9CLOT</name>
<keyword evidence="3" id="KW-1185">Reference proteome</keyword>
<protein>
    <submittedName>
        <fullName evidence="2">Uncharacterized protein</fullName>
    </submittedName>
</protein>
<evidence type="ECO:0000313" key="3">
    <source>
        <dbReference type="Proteomes" id="UP000011728"/>
    </source>
</evidence>
<keyword evidence="1" id="KW-0812">Transmembrane</keyword>